<evidence type="ECO:0000313" key="2">
    <source>
        <dbReference type="EMBL" id="CAK9137419.1"/>
    </source>
</evidence>
<protein>
    <submittedName>
        <fullName evidence="2">Uncharacterized protein</fullName>
    </submittedName>
</protein>
<feature type="chain" id="PRO_5044795855" evidence="1">
    <location>
        <begin position="19"/>
        <end position="100"/>
    </location>
</feature>
<dbReference type="Proteomes" id="UP001642360">
    <property type="component" value="Unassembled WGS sequence"/>
</dbReference>
<comment type="caution">
    <text evidence="2">The sequence shown here is derived from an EMBL/GenBank/DDBJ whole genome shotgun (WGS) entry which is preliminary data.</text>
</comment>
<gene>
    <name evidence="2" type="ORF">ILEXP_LOCUS4436</name>
</gene>
<reference evidence="2 3" key="1">
    <citation type="submission" date="2024-02" db="EMBL/GenBank/DDBJ databases">
        <authorList>
            <person name="Vignale AGUSTIN F."/>
            <person name="Sosa J E."/>
            <person name="Modenutti C."/>
        </authorList>
    </citation>
    <scope>NUCLEOTIDE SEQUENCE [LARGE SCALE GENOMIC DNA]</scope>
</reference>
<evidence type="ECO:0000313" key="3">
    <source>
        <dbReference type="Proteomes" id="UP001642360"/>
    </source>
</evidence>
<sequence>MDMKLMLLNLLMEVNVLAKNPSRIWLDMGDEGARWQKIIYEKAKKFCKFCQKQDHGEDECIKRKVPDLQAAEEVQNTEMQGFPRDKGMNDDGVFQCDIIL</sequence>
<dbReference type="AlphaFoldDB" id="A0ABC8QXG4"/>
<keyword evidence="3" id="KW-1185">Reference proteome</keyword>
<organism evidence="2 3">
    <name type="scientific">Ilex paraguariensis</name>
    <name type="common">yerba mate</name>
    <dbReference type="NCBI Taxonomy" id="185542"/>
    <lineage>
        <taxon>Eukaryota</taxon>
        <taxon>Viridiplantae</taxon>
        <taxon>Streptophyta</taxon>
        <taxon>Embryophyta</taxon>
        <taxon>Tracheophyta</taxon>
        <taxon>Spermatophyta</taxon>
        <taxon>Magnoliopsida</taxon>
        <taxon>eudicotyledons</taxon>
        <taxon>Gunneridae</taxon>
        <taxon>Pentapetalae</taxon>
        <taxon>asterids</taxon>
        <taxon>campanulids</taxon>
        <taxon>Aquifoliales</taxon>
        <taxon>Aquifoliaceae</taxon>
        <taxon>Ilex</taxon>
    </lineage>
</organism>
<proteinExistence type="predicted"/>
<evidence type="ECO:0000256" key="1">
    <source>
        <dbReference type="SAM" id="SignalP"/>
    </source>
</evidence>
<keyword evidence="1" id="KW-0732">Signal</keyword>
<feature type="signal peptide" evidence="1">
    <location>
        <begin position="1"/>
        <end position="18"/>
    </location>
</feature>
<accession>A0ABC8QXG4</accession>
<name>A0ABC8QXG4_9AQUA</name>
<dbReference type="EMBL" id="CAUOFW020000817">
    <property type="protein sequence ID" value="CAK9137419.1"/>
    <property type="molecule type" value="Genomic_DNA"/>
</dbReference>